<dbReference type="Proteomes" id="UP000054007">
    <property type="component" value="Unassembled WGS sequence"/>
</dbReference>
<evidence type="ECO:0000313" key="1">
    <source>
        <dbReference type="EMBL" id="KIY65769.1"/>
    </source>
</evidence>
<gene>
    <name evidence="1" type="ORF">CYLTODRAFT_356332</name>
</gene>
<dbReference type="AlphaFoldDB" id="A0A0D7B6H6"/>
<protein>
    <recommendedName>
        <fullName evidence="3">RNase H type-1 domain-containing protein</fullName>
    </recommendedName>
</protein>
<dbReference type="EMBL" id="KN880578">
    <property type="protein sequence ID" value="KIY65769.1"/>
    <property type="molecule type" value="Genomic_DNA"/>
</dbReference>
<evidence type="ECO:0008006" key="3">
    <source>
        <dbReference type="Google" id="ProtNLM"/>
    </source>
</evidence>
<organism evidence="1 2">
    <name type="scientific">Cylindrobasidium torrendii FP15055 ss-10</name>
    <dbReference type="NCBI Taxonomy" id="1314674"/>
    <lineage>
        <taxon>Eukaryota</taxon>
        <taxon>Fungi</taxon>
        <taxon>Dikarya</taxon>
        <taxon>Basidiomycota</taxon>
        <taxon>Agaricomycotina</taxon>
        <taxon>Agaricomycetes</taxon>
        <taxon>Agaricomycetidae</taxon>
        <taxon>Agaricales</taxon>
        <taxon>Marasmiineae</taxon>
        <taxon>Physalacriaceae</taxon>
        <taxon>Cylindrobasidium</taxon>
    </lineage>
</organism>
<name>A0A0D7B6H6_9AGAR</name>
<dbReference type="STRING" id="1314674.A0A0D7B6H6"/>
<evidence type="ECO:0000313" key="2">
    <source>
        <dbReference type="Proteomes" id="UP000054007"/>
    </source>
</evidence>
<keyword evidence="2" id="KW-1185">Reference proteome</keyword>
<sequence>MHIEGHILIRSDNQGVIGALQAGYSRGIQQNDILRRIVSAMQDYNIWLSLSYVNTHDNLADAPSRAVFDSRKKLLPYPPSVPYYLKPYVKNSVSYNELPP</sequence>
<dbReference type="OrthoDB" id="3255824at2759"/>
<accession>A0A0D7B6H6</accession>
<proteinExistence type="predicted"/>
<reference evidence="1 2" key="1">
    <citation type="journal article" date="2015" name="Fungal Genet. Biol.">
        <title>Evolution of novel wood decay mechanisms in Agaricales revealed by the genome sequences of Fistulina hepatica and Cylindrobasidium torrendii.</title>
        <authorList>
            <person name="Floudas D."/>
            <person name="Held B.W."/>
            <person name="Riley R."/>
            <person name="Nagy L.G."/>
            <person name="Koehler G."/>
            <person name="Ransdell A.S."/>
            <person name="Younus H."/>
            <person name="Chow J."/>
            <person name="Chiniquy J."/>
            <person name="Lipzen A."/>
            <person name="Tritt A."/>
            <person name="Sun H."/>
            <person name="Haridas S."/>
            <person name="LaButti K."/>
            <person name="Ohm R.A."/>
            <person name="Kues U."/>
            <person name="Blanchette R.A."/>
            <person name="Grigoriev I.V."/>
            <person name="Minto R.E."/>
            <person name="Hibbett D.S."/>
        </authorList>
    </citation>
    <scope>NUCLEOTIDE SEQUENCE [LARGE SCALE GENOMIC DNA]</scope>
    <source>
        <strain evidence="1 2">FP15055 ss-10</strain>
    </source>
</reference>